<gene>
    <name evidence="1" type="ORF">GWK08_16305</name>
</gene>
<organism evidence="1 2">
    <name type="scientific">Leptobacterium flavescens</name>
    <dbReference type="NCBI Taxonomy" id="472055"/>
    <lineage>
        <taxon>Bacteria</taxon>
        <taxon>Pseudomonadati</taxon>
        <taxon>Bacteroidota</taxon>
        <taxon>Flavobacteriia</taxon>
        <taxon>Flavobacteriales</taxon>
        <taxon>Flavobacteriaceae</taxon>
        <taxon>Leptobacterium</taxon>
    </lineage>
</organism>
<dbReference type="EMBL" id="JAABOO010000004">
    <property type="protein sequence ID" value="NER15019.1"/>
    <property type="molecule type" value="Genomic_DNA"/>
</dbReference>
<sequence length="63" mass="7526">MPETNLHSKGRKAHLKATLKEHLQNLRILKRKENISDQERSEQLRKLKVNYKVKRKDSNGNLY</sequence>
<evidence type="ECO:0000313" key="1">
    <source>
        <dbReference type="EMBL" id="NER15019.1"/>
    </source>
</evidence>
<keyword evidence="2" id="KW-1185">Reference proteome</keyword>
<proteinExistence type="predicted"/>
<name>A0A6P0UT65_9FLAO</name>
<protein>
    <submittedName>
        <fullName evidence="1">Uncharacterized protein</fullName>
    </submittedName>
</protein>
<evidence type="ECO:0000313" key="2">
    <source>
        <dbReference type="Proteomes" id="UP000468581"/>
    </source>
</evidence>
<dbReference type="RefSeq" id="WP_163608322.1">
    <property type="nucleotide sequence ID" value="NZ_JAABOO010000004.1"/>
</dbReference>
<dbReference type="AlphaFoldDB" id="A0A6P0UT65"/>
<dbReference type="Proteomes" id="UP000468581">
    <property type="component" value="Unassembled WGS sequence"/>
</dbReference>
<reference evidence="1 2" key="1">
    <citation type="submission" date="2020-01" db="EMBL/GenBank/DDBJ databases">
        <title>Leptobacterium flavescens.</title>
        <authorList>
            <person name="Wang G."/>
        </authorList>
    </citation>
    <scope>NUCLEOTIDE SEQUENCE [LARGE SCALE GENOMIC DNA]</scope>
    <source>
        <strain evidence="1 2">KCTC 22160</strain>
    </source>
</reference>
<comment type="caution">
    <text evidence="1">The sequence shown here is derived from an EMBL/GenBank/DDBJ whole genome shotgun (WGS) entry which is preliminary data.</text>
</comment>
<accession>A0A6P0UT65</accession>